<dbReference type="OrthoDB" id="5622612at2"/>
<dbReference type="Gene3D" id="3.40.50.1460">
    <property type="match status" value="1"/>
</dbReference>
<protein>
    <recommendedName>
        <fullName evidence="7">Gingipain domain-containing protein</fullName>
    </recommendedName>
</protein>
<feature type="domain" description="Gingipain propeptide" evidence="4">
    <location>
        <begin position="23"/>
        <end position="197"/>
    </location>
</feature>
<dbReference type="EMBL" id="AP014633">
    <property type="protein sequence ID" value="BAP55346.1"/>
    <property type="molecule type" value="Genomic_DNA"/>
</dbReference>
<evidence type="ECO:0000256" key="1">
    <source>
        <dbReference type="ARBA" id="ARBA00022729"/>
    </source>
</evidence>
<dbReference type="STRING" id="40754.THII_1049"/>
<dbReference type="Gene3D" id="3.40.50.10390">
    <property type="entry name" value="Gingipain r, domain 1"/>
    <property type="match status" value="1"/>
</dbReference>
<organism evidence="5 6">
    <name type="scientific">Thioploca ingrica</name>
    <dbReference type="NCBI Taxonomy" id="40754"/>
    <lineage>
        <taxon>Bacteria</taxon>
        <taxon>Pseudomonadati</taxon>
        <taxon>Pseudomonadota</taxon>
        <taxon>Gammaproteobacteria</taxon>
        <taxon>Thiotrichales</taxon>
        <taxon>Thiotrichaceae</taxon>
        <taxon>Thioploca</taxon>
    </lineage>
</organism>
<evidence type="ECO:0000313" key="6">
    <source>
        <dbReference type="Proteomes" id="UP000031623"/>
    </source>
</evidence>
<dbReference type="InterPro" id="IPR029031">
    <property type="entry name" value="Gingipain_N_sf"/>
</dbReference>
<dbReference type="MEROPS" id="C25.004"/>
<accession>A0A090BUM1</accession>
<name>A0A090BUM1_9GAMM</name>
<sequence>MNHRIFPIFIFSVIVSLTPTVKANSAIQLLSSHESELVLQLILPDFSLQTQVESGCQQIDIANWATTSTPGYPEIPMVGTLIQIPNTGEISAHILAAEYETISATELCPTPTPLVSTRGEVTYSLTKNKIAYQSNHFWPTTELEIGTRQVLRGVPVSRISIFPFQWNPVTQELRYLKKLSLQVQFEAVLSPVDKRTRERNQSVADSYAALLQNVLINYQPPALSSSKRGSRSQAETTPVAETETQPTQRLIKADNTLRIEITQDGIYRLSYEQLAEVGLPVQFINPTRLQLFHQDQEIAIQVNSQQPDQFEPGDYIEFYGQGVSNNIFTDTNVYWLSWQSRIPGKRVVPLDSHLTPESENNLINTFYNHLHLEEDKQSWLGTPGAPEQDYWFWQRLNASETGSFTFELTSVSPTPTEATIRVGFRGRSTATPHPDHHTLIKLNDTLIGDEHWDGDVEFIQPMSFSSELLKIGQNQLNIEMPGDTGAIVDVVYPNWIEINSWQNLEVKEDKLTFTIPGAASSRQIMIDKLTQPELVIYDITNPNEVVELTDFSVTESESTYQVRFTTSATADKTYFISTLSQIQSPNRIIPWQTHQLKNIKNAADYILITTSKFLPAVEPLVQLRRQQGLRVKAVSMEQIYNEFNAGLAEPKAIKQFLTYAYENWRAPAPTEVFLVGDASLNYKKIQGKSANKVSQVPTYLSPSWDGLTPDDSWYVSIDGDDNLPDMFIGRIPGNTPEKVAELINKIVRFEKSNQPSPRKILLATDSEQDFEDSSEELVNHLPVGFSTDKVYLQSYLALTEEGMTKDDKIDRATQDIIASMNQGIMISSYIGHGVVNQWSGSKGLFKPEDLQQVTNEEQLFFAFMLTCINGYFVGDKYALAEEFVLAKGGAIGSFAPSNLSYLWEDAILAQEAFSILFEQGVKRLGALTTQAKIAAYGKGTSADVIKTFTLFGDPAVSLKDWQ</sequence>
<feature type="domain" description="Gingipain" evidence="3">
    <location>
        <begin position="605"/>
        <end position="958"/>
    </location>
</feature>
<dbReference type="GO" id="GO:0004197">
    <property type="term" value="F:cysteine-type endopeptidase activity"/>
    <property type="evidence" value="ECO:0007669"/>
    <property type="project" value="InterPro"/>
</dbReference>
<feature type="compositionally biased region" description="Polar residues" evidence="2">
    <location>
        <begin position="222"/>
        <end position="236"/>
    </location>
</feature>
<dbReference type="Pfam" id="PF01364">
    <property type="entry name" value="Peptidase_C25"/>
    <property type="match status" value="1"/>
</dbReference>
<evidence type="ECO:0000259" key="4">
    <source>
        <dbReference type="Pfam" id="PF08126"/>
    </source>
</evidence>
<dbReference type="HOGENOM" id="CLU_307349_0_0_6"/>
<dbReference type="KEGG" id="tig:THII_1049"/>
<proteinExistence type="predicted"/>
<reference evidence="5 6" key="1">
    <citation type="journal article" date="2014" name="ISME J.">
        <title>Ecophysiology of Thioploca ingrica as revealed by the complete genome sequence supplemented with proteomic evidence.</title>
        <authorList>
            <person name="Kojima H."/>
            <person name="Ogura Y."/>
            <person name="Yamamoto N."/>
            <person name="Togashi T."/>
            <person name="Mori H."/>
            <person name="Watanabe T."/>
            <person name="Nemoto F."/>
            <person name="Kurokawa K."/>
            <person name="Hayashi T."/>
            <person name="Fukui M."/>
        </authorList>
    </citation>
    <scope>NUCLEOTIDE SEQUENCE [LARGE SCALE GENOMIC DNA]</scope>
</reference>
<evidence type="ECO:0000313" key="5">
    <source>
        <dbReference type="EMBL" id="BAP55346.1"/>
    </source>
</evidence>
<evidence type="ECO:0000259" key="3">
    <source>
        <dbReference type="Pfam" id="PF01364"/>
    </source>
</evidence>
<keyword evidence="1" id="KW-0732">Signal</keyword>
<dbReference type="InterPro" id="IPR001769">
    <property type="entry name" value="Gingipain"/>
</dbReference>
<dbReference type="AlphaFoldDB" id="A0A090BUM1"/>
<dbReference type="Proteomes" id="UP000031623">
    <property type="component" value="Chromosome"/>
</dbReference>
<dbReference type="SUPFAM" id="SSF52129">
    <property type="entry name" value="Caspase-like"/>
    <property type="match status" value="1"/>
</dbReference>
<keyword evidence="6" id="KW-1185">Reference proteome</keyword>
<gene>
    <name evidence="5" type="ORF">THII_1049</name>
</gene>
<evidence type="ECO:0008006" key="7">
    <source>
        <dbReference type="Google" id="ProtNLM"/>
    </source>
</evidence>
<dbReference type="InterPro" id="IPR012600">
    <property type="entry name" value="Propeptide_C25"/>
</dbReference>
<dbReference type="Pfam" id="PF08126">
    <property type="entry name" value="Propeptide_C25"/>
    <property type="match status" value="1"/>
</dbReference>
<dbReference type="InterPro" id="IPR038490">
    <property type="entry name" value="Gingipain_propep_sf"/>
</dbReference>
<dbReference type="GO" id="GO:0006508">
    <property type="term" value="P:proteolysis"/>
    <property type="evidence" value="ECO:0007669"/>
    <property type="project" value="InterPro"/>
</dbReference>
<dbReference type="Gene3D" id="2.60.40.3800">
    <property type="match status" value="1"/>
</dbReference>
<dbReference type="InterPro" id="IPR029030">
    <property type="entry name" value="Caspase-like_dom_sf"/>
</dbReference>
<feature type="region of interest" description="Disordered" evidence="2">
    <location>
        <begin position="222"/>
        <end position="246"/>
    </location>
</feature>
<evidence type="ECO:0000256" key="2">
    <source>
        <dbReference type="SAM" id="MobiDB-lite"/>
    </source>
</evidence>